<evidence type="ECO:0000313" key="2">
    <source>
        <dbReference type="EMBL" id="ESQ89457.1"/>
    </source>
</evidence>
<sequence length="129" mass="14033">MTAALIAHVAGFEIEAAGALASRGRLPVLIIHAEVHAGETVAGLAIYLKLRRGGIFDITRITDLRRGRFDRDQAKKNGNCREPCPREASPSPTQSWDEAEQALAVANLLTHGFAITSEILKGFKKSRWA</sequence>
<dbReference type="AlphaFoldDB" id="V4P668"/>
<name>V4P668_9CAUL</name>
<accession>V4P668</accession>
<protein>
    <submittedName>
        <fullName evidence="2">Uncharacterized protein</fullName>
    </submittedName>
</protein>
<evidence type="ECO:0000256" key="1">
    <source>
        <dbReference type="SAM" id="MobiDB-lite"/>
    </source>
</evidence>
<gene>
    <name evidence="2" type="ORF">ABENE_13845</name>
</gene>
<evidence type="ECO:0000313" key="3">
    <source>
        <dbReference type="Proteomes" id="UP000017837"/>
    </source>
</evidence>
<feature type="region of interest" description="Disordered" evidence="1">
    <location>
        <begin position="72"/>
        <end position="96"/>
    </location>
</feature>
<organism evidence="2 3">
    <name type="scientific">Asticcacaulis benevestitus DSM 16100 = ATCC BAA-896</name>
    <dbReference type="NCBI Taxonomy" id="1121022"/>
    <lineage>
        <taxon>Bacteria</taxon>
        <taxon>Pseudomonadati</taxon>
        <taxon>Pseudomonadota</taxon>
        <taxon>Alphaproteobacteria</taxon>
        <taxon>Caulobacterales</taxon>
        <taxon>Caulobacteraceae</taxon>
        <taxon>Asticcacaulis</taxon>
    </lineage>
</organism>
<dbReference type="Proteomes" id="UP000017837">
    <property type="component" value="Unassembled WGS sequence"/>
</dbReference>
<comment type="caution">
    <text evidence="2">The sequence shown here is derived from an EMBL/GenBank/DDBJ whole genome shotgun (WGS) entry which is preliminary data.</text>
</comment>
<keyword evidence="3" id="KW-1185">Reference proteome</keyword>
<reference evidence="2 3" key="1">
    <citation type="journal article" date="2014" name="Nature">
        <title>Sequential evolution of bacterial morphology by co-option of a developmental regulator.</title>
        <authorList>
            <person name="Jiang C."/>
            <person name="Brown P.J."/>
            <person name="Ducret A."/>
            <person name="Brun Y.V."/>
        </authorList>
    </citation>
    <scope>NUCLEOTIDE SEQUENCE [LARGE SCALE GENOMIC DNA]</scope>
    <source>
        <strain evidence="2 3">DSM 16100</strain>
    </source>
</reference>
<proteinExistence type="predicted"/>
<dbReference type="EMBL" id="AWGB01000029">
    <property type="protein sequence ID" value="ESQ89457.1"/>
    <property type="molecule type" value="Genomic_DNA"/>
</dbReference>